<evidence type="ECO:0000313" key="3">
    <source>
        <dbReference type="Proteomes" id="UP000683310"/>
    </source>
</evidence>
<evidence type="ECO:0000313" key="2">
    <source>
        <dbReference type="EMBL" id="QVI20678.1"/>
    </source>
</evidence>
<keyword evidence="3" id="KW-1185">Reference proteome</keyword>
<dbReference type="EMBL" id="CP074371">
    <property type="protein sequence ID" value="QVI20678.1"/>
    <property type="molecule type" value="Genomic_DNA"/>
</dbReference>
<dbReference type="InterPro" id="IPR050789">
    <property type="entry name" value="Diverse_Enzym_Activities"/>
</dbReference>
<gene>
    <name evidence="2" type="ORF">KHQ06_31915</name>
</gene>
<protein>
    <submittedName>
        <fullName evidence="2">Beta-lactamase family protein</fullName>
    </submittedName>
</protein>
<accession>A0ABX8CNZ1</accession>
<name>A0ABX8CNZ1_9NOCA</name>
<proteinExistence type="predicted"/>
<organism evidence="2 3">
    <name type="scientific">Nocardia tengchongensis</name>
    <dbReference type="NCBI Taxonomy" id="2055889"/>
    <lineage>
        <taxon>Bacteria</taxon>
        <taxon>Bacillati</taxon>
        <taxon>Actinomycetota</taxon>
        <taxon>Actinomycetes</taxon>
        <taxon>Mycobacteriales</taxon>
        <taxon>Nocardiaceae</taxon>
        <taxon>Nocardia</taxon>
    </lineage>
</organism>
<dbReference type="SUPFAM" id="SSF56601">
    <property type="entry name" value="beta-lactamase/transpeptidase-like"/>
    <property type="match status" value="1"/>
</dbReference>
<dbReference type="Pfam" id="PF00144">
    <property type="entry name" value="Beta-lactamase"/>
    <property type="match status" value="1"/>
</dbReference>
<feature type="domain" description="Beta-lactamase-related" evidence="1">
    <location>
        <begin position="7"/>
        <end position="348"/>
    </location>
</feature>
<sequence length="361" mass="39232">MSTDAIEEFVQARMRADRVPGLSVAVVRGEQITWLRGFGTADLDTAAPARPETSYLWFSLTKIVTATAVMQLVDRGRLDLDAPAREYFPPLAVVWQPTPITLRHLLSHSSGLANPFPLRWVRPADAPAPDSHDFVERLLARHTRLRFAPGTRSSYSNLGFLVLGEVIALASGTAFEDHIRHSILGPIGMTHTGFTYPQLGRASAAVGYQPLPAPFLPLLRAVLPHGVVGHRYGPYAAYRPFYVNGSAYGGLIGGVDDLAILASAHLNEGSVNGVRLLSPAATKAMQKVTGRGGPRDFGLGWYRTHSADTSEAFVEHLGGGSGFWNVLRLYPQRRLGIMLMGNTTHYNYEAILAKIAEVGRA</sequence>
<dbReference type="InterPro" id="IPR012338">
    <property type="entry name" value="Beta-lactam/transpept-like"/>
</dbReference>
<evidence type="ECO:0000259" key="1">
    <source>
        <dbReference type="Pfam" id="PF00144"/>
    </source>
</evidence>
<reference evidence="2 3" key="1">
    <citation type="submission" date="2021-04" db="EMBL/GenBank/DDBJ databases">
        <title>Nocardia tengchongensis.</title>
        <authorList>
            <person name="Zhuang k."/>
            <person name="Ran Y."/>
            <person name="Li W."/>
        </authorList>
    </citation>
    <scope>NUCLEOTIDE SEQUENCE [LARGE SCALE GENOMIC DNA]</scope>
    <source>
        <strain evidence="2 3">CFH S0057</strain>
    </source>
</reference>
<dbReference type="Gene3D" id="3.40.710.10">
    <property type="entry name" value="DD-peptidase/beta-lactamase superfamily"/>
    <property type="match status" value="1"/>
</dbReference>
<dbReference type="PANTHER" id="PTHR43283">
    <property type="entry name" value="BETA-LACTAMASE-RELATED"/>
    <property type="match status" value="1"/>
</dbReference>
<dbReference type="InterPro" id="IPR001466">
    <property type="entry name" value="Beta-lactam-related"/>
</dbReference>
<dbReference type="Proteomes" id="UP000683310">
    <property type="component" value="Chromosome"/>
</dbReference>